<name>A0ABQ1KWS9_9SPHI</name>
<sequence length="414" mass="45659">MENRNAILSLLTAYLNKQVSREEFDRLFSALTELEDEDFQATILQALDNQADVTKSDFIPERVAQLYPELLAKVSATPQVAITPTGRSARRSVIGWKLSVAAATIFLFLAAGFYFWQDTDRHNRTSLISAEQIVPGSDRATLTLADGRTVDLSAAQKGIAVGNGIRYLDGTEVIALTADEGKQTANTRLLTLTTPKGGQYQLSLPDGTKVWLNAASSLVYPEAFGDDIREVKLEGEAYFEVTKERNRSFVVNTEKQRVAVLGTSFNISAYSNDEVTKTTLVTGSVRVNILAGGVTQGESRILAPNQQSVIGNQENNLAVNSIDPRTAIAWKDGLFNFHGLGIDEAMKQIERWYDIRVRYEGPKPTGYLGGKMSRGVRLSTFLDFLERDFGIRSELKADRTLVLYATNTARNADL</sequence>
<keyword evidence="1" id="KW-1133">Transmembrane helix</keyword>
<keyword evidence="1" id="KW-0812">Transmembrane</keyword>
<dbReference type="InterPro" id="IPR032508">
    <property type="entry name" value="FecR_C"/>
</dbReference>
<dbReference type="Proteomes" id="UP000597338">
    <property type="component" value="Unassembled WGS sequence"/>
</dbReference>
<feature type="domain" description="Protein FecR C-terminal" evidence="3">
    <location>
        <begin position="335"/>
        <end position="398"/>
    </location>
</feature>
<dbReference type="Pfam" id="PF16344">
    <property type="entry name" value="FecR_C"/>
    <property type="match status" value="1"/>
</dbReference>
<keyword evidence="5" id="KW-1185">Reference proteome</keyword>
<evidence type="ECO:0008006" key="6">
    <source>
        <dbReference type="Google" id="ProtNLM"/>
    </source>
</evidence>
<dbReference type="PANTHER" id="PTHR30273:SF2">
    <property type="entry name" value="PROTEIN FECR"/>
    <property type="match status" value="1"/>
</dbReference>
<protein>
    <recommendedName>
        <fullName evidence="6">FecR family protein</fullName>
    </recommendedName>
</protein>
<feature type="domain" description="FecR protein" evidence="2">
    <location>
        <begin position="191"/>
        <end position="286"/>
    </location>
</feature>
<accession>A0ABQ1KWS9</accession>
<organism evidence="4 5">
    <name type="scientific">Parapedobacter defluvii</name>
    <dbReference type="NCBI Taxonomy" id="2045106"/>
    <lineage>
        <taxon>Bacteria</taxon>
        <taxon>Pseudomonadati</taxon>
        <taxon>Bacteroidota</taxon>
        <taxon>Sphingobacteriia</taxon>
        <taxon>Sphingobacteriales</taxon>
        <taxon>Sphingobacteriaceae</taxon>
        <taxon>Parapedobacter</taxon>
    </lineage>
</organism>
<dbReference type="Gene3D" id="3.55.50.30">
    <property type="match status" value="1"/>
</dbReference>
<evidence type="ECO:0000259" key="3">
    <source>
        <dbReference type="Pfam" id="PF16344"/>
    </source>
</evidence>
<comment type="caution">
    <text evidence="4">The sequence shown here is derived from an EMBL/GenBank/DDBJ whole genome shotgun (WGS) entry which is preliminary data.</text>
</comment>
<evidence type="ECO:0000256" key="1">
    <source>
        <dbReference type="SAM" id="Phobius"/>
    </source>
</evidence>
<dbReference type="Gene3D" id="2.60.120.1440">
    <property type="match status" value="1"/>
</dbReference>
<dbReference type="InterPro" id="IPR006860">
    <property type="entry name" value="FecR"/>
</dbReference>
<reference evidence="5" key="1">
    <citation type="journal article" date="2019" name="Int. J. Syst. Evol. Microbiol.">
        <title>The Global Catalogue of Microorganisms (GCM) 10K type strain sequencing project: providing services to taxonomists for standard genome sequencing and annotation.</title>
        <authorList>
            <consortium name="The Broad Institute Genomics Platform"/>
            <consortium name="The Broad Institute Genome Sequencing Center for Infectious Disease"/>
            <person name="Wu L."/>
            <person name="Ma J."/>
        </authorList>
    </citation>
    <scope>NUCLEOTIDE SEQUENCE [LARGE SCALE GENOMIC DNA]</scope>
    <source>
        <strain evidence="5">CGMCC 1.15342</strain>
    </source>
</reference>
<keyword evidence="1" id="KW-0472">Membrane</keyword>
<dbReference type="Pfam" id="PF04773">
    <property type="entry name" value="FecR"/>
    <property type="match status" value="1"/>
</dbReference>
<dbReference type="InterPro" id="IPR012373">
    <property type="entry name" value="Ferrdict_sens_TM"/>
</dbReference>
<feature type="transmembrane region" description="Helical" evidence="1">
    <location>
        <begin position="94"/>
        <end position="116"/>
    </location>
</feature>
<evidence type="ECO:0000313" key="5">
    <source>
        <dbReference type="Proteomes" id="UP000597338"/>
    </source>
</evidence>
<dbReference type="PANTHER" id="PTHR30273">
    <property type="entry name" value="PERIPLASMIC SIGNAL SENSOR AND SIGMA FACTOR ACTIVATOR FECR-RELATED"/>
    <property type="match status" value="1"/>
</dbReference>
<dbReference type="EMBL" id="BMIK01000001">
    <property type="protein sequence ID" value="GGC13024.1"/>
    <property type="molecule type" value="Genomic_DNA"/>
</dbReference>
<proteinExistence type="predicted"/>
<evidence type="ECO:0000313" key="4">
    <source>
        <dbReference type="EMBL" id="GGC13024.1"/>
    </source>
</evidence>
<gene>
    <name evidence="4" type="ORF">GCM10011386_00830</name>
</gene>
<dbReference type="RefSeq" id="WP_188746272.1">
    <property type="nucleotide sequence ID" value="NZ_BMIK01000001.1"/>
</dbReference>
<evidence type="ECO:0000259" key="2">
    <source>
        <dbReference type="Pfam" id="PF04773"/>
    </source>
</evidence>